<accession>A0AAW2Z952</accession>
<evidence type="ECO:0000313" key="4">
    <source>
        <dbReference type="EMBL" id="KAL0485369.1"/>
    </source>
</evidence>
<dbReference type="Pfam" id="PF00350">
    <property type="entry name" value="Dynamin_N"/>
    <property type="match status" value="1"/>
</dbReference>
<gene>
    <name evidence="4" type="ORF">AKO1_002977</name>
</gene>
<feature type="compositionally biased region" description="Low complexity" evidence="2">
    <location>
        <begin position="89"/>
        <end position="98"/>
    </location>
</feature>
<evidence type="ECO:0000256" key="2">
    <source>
        <dbReference type="SAM" id="MobiDB-lite"/>
    </source>
</evidence>
<proteinExistence type="predicted"/>
<dbReference type="GO" id="GO:0003924">
    <property type="term" value="F:GTPase activity"/>
    <property type="evidence" value="ECO:0007669"/>
    <property type="project" value="InterPro"/>
</dbReference>
<feature type="coiled-coil region" evidence="1">
    <location>
        <begin position="777"/>
        <end position="811"/>
    </location>
</feature>
<dbReference type="Gene3D" id="3.40.50.300">
    <property type="entry name" value="P-loop containing nucleotide triphosphate hydrolases"/>
    <property type="match status" value="1"/>
</dbReference>
<feature type="domain" description="Dynamin-type G" evidence="3">
    <location>
        <begin position="153"/>
        <end position="432"/>
    </location>
</feature>
<feature type="region of interest" description="Disordered" evidence="2">
    <location>
        <begin position="75"/>
        <end position="121"/>
    </location>
</feature>
<feature type="region of interest" description="Disordered" evidence="2">
    <location>
        <begin position="1"/>
        <end position="59"/>
    </location>
</feature>
<dbReference type="PANTHER" id="PTHR11566:SF169">
    <property type="entry name" value="DYNAMIN-LIKE PROTEIN C"/>
    <property type="match status" value="1"/>
</dbReference>
<dbReference type="SMART" id="SM00053">
    <property type="entry name" value="DYNc"/>
    <property type="match status" value="1"/>
</dbReference>
<dbReference type="PRINTS" id="PR00195">
    <property type="entry name" value="DYNAMIN"/>
</dbReference>
<evidence type="ECO:0000313" key="5">
    <source>
        <dbReference type="Proteomes" id="UP001431209"/>
    </source>
</evidence>
<dbReference type="PROSITE" id="PS51718">
    <property type="entry name" value="G_DYNAMIN_2"/>
    <property type="match status" value="1"/>
</dbReference>
<dbReference type="InterPro" id="IPR022812">
    <property type="entry name" value="Dynamin"/>
</dbReference>
<feature type="compositionally biased region" description="Polar residues" evidence="2">
    <location>
        <begin position="75"/>
        <end position="86"/>
    </location>
</feature>
<evidence type="ECO:0000259" key="3">
    <source>
        <dbReference type="PROSITE" id="PS51718"/>
    </source>
</evidence>
<dbReference type="EMBL" id="JAOPGA020001133">
    <property type="protein sequence ID" value="KAL0485369.1"/>
    <property type="molecule type" value="Genomic_DNA"/>
</dbReference>
<comment type="caution">
    <text evidence="4">The sequence shown here is derived from an EMBL/GenBank/DDBJ whole genome shotgun (WGS) entry which is preliminary data.</text>
</comment>
<dbReference type="GO" id="GO:0005874">
    <property type="term" value="C:microtubule"/>
    <property type="evidence" value="ECO:0007669"/>
    <property type="project" value="TreeGrafter"/>
</dbReference>
<dbReference type="Proteomes" id="UP001431209">
    <property type="component" value="Unassembled WGS sequence"/>
</dbReference>
<dbReference type="SUPFAM" id="SSF52540">
    <property type="entry name" value="P-loop containing nucleoside triphosphate hydrolases"/>
    <property type="match status" value="1"/>
</dbReference>
<name>A0AAW2Z952_9EUKA</name>
<feature type="compositionally biased region" description="Basic and acidic residues" evidence="2">
    <location>
        <begin position="99"/>
        <end position="121"/>
    </location>
</feature>
<dbReference type="InterPro" id="IPR030381">
    <property type="entry name" value="G_DYNAMIN_dom"/>
</dbReference>
<dbReference type="InterPro" id="IPR001401">
    <property type="entry name" value="Dynamin_GTPase"/>
</dbReference>
<reference evidence="4 5" key="1">
    <citation type="submission" date="2024-03" db="EMBL/GenBank/DDBJ databases">
        <title>The Acrasis kona genome and developmental transcriptomes reveal deep origins of eukaryotic multicellular pathways.</title>
        <authorList>
            <person name="Sheikh S."/>
            <person name="Fu C.-J."/>
            <person name="Brown M.W."/>
            <person name="Baldauf S.L."/>
        </authorList>
    </citation>
    <scope>NUCLEOTIDE SEQUENCE [LARGE SCALE GENOMIC DNA]</scope>
    <source>
        <strain evidence="4 5">ATCC MYA-3509</strain>
    </source>
</reference>
<evidence type="ECO:0000256" key="1">
    <source>
        <dbReference type="SAM" id="Coils"/>
    </source>
</evidence>
<protein>
    <submittedName>
        <fullName evidence="4">Dynamin-like protein</fullName>
    </submittedName>
</protein>
<feature type="compositionally biased region" description="Polar residues" evidence="2">
    <location>
        <begin position="35"/>
        <end position="59"/>
    </location>
</feature>
<dbReference type="GO" id="GO:0005737">
    <property type="term" value="C:cytoplasm"/>
    <property type="evidence" value="ECO:0007669"/>
    <property type="project" value="TreeGrafter"/>
</dbReference>
<dbReference type="PANTHER" id="PTHR11566">
    <property type="entry name" value="DYNAMIN"/>
    <property type="match status" value="1"/>
</dbReference>
<dbReference type="GO" id="GO:0008017">
    <property type="term" value="F:microtubule binding"/>
    <property type="evidence" value="ECO:0007669"/>
    <property type="project" value="TreeGrafter"/>
</dbReference>
<dbReference type="GO" id="GO:0005525">
    <property type="term" value="F:GTP binding"/>
    <property type="evidence" value="ECO:0007669"/>
    <property type="project" value="InterPro"/>
</dbReference>
<dbReference type="CDD" id="cd08771">
    <property type="entry name" value="DLP_1"/>
    <property type="match status" value="1"/>
</dbReference>
<dbReference type="InterPro" id="IPR027417">
    <property type="entry name" value="P-loop_NTPase"/>
</dbReference>
<keyword evidence="5" id="KW-1185">Reference proteome</keyword>
<organism evidence="4 5">
    <name type="scientific">Acrasis kona</name>
    <dbReference type="NCBI Taxonomy" id="1008807"/>
    <lineage>
        <taxon>Eukaryota</taxon>
        <taxon>Discoba</taxon>
        <taxon>Heterolobosea</taxon>
        <taxon>Tetramitia</taxon>
        <taxon>Eutetramitia</taxon>
        <taxon>Acrasidae</taxon>
        <taxon>Acrasis</taxon>
    </lineage>
</organism>
<keyword evidence="1" id="KW-0175">Coiled coil</keyword>
<dbReference type="GO" id="GO:0016020">
    <property type="term" value="C:membrane"/>
    <property type="evidence" value="ECO:0007669"/>
    <property type="project" value="TreeGrafter"/>
</dbReference>
<sequence length="812" mass="93860">MKRKSDAIGSDQNKKSKKLALATVPMSSYDDFQDDNQGSQDLSFSQEQPINTTQDNFDSTTYTYNTSFSASFVETSSQHNTSSQEYVMSPSTKQQPSSSKKDQQKKNEVKAEQMAKEERERMGKDLVHNFKENRDMYTYFNDLQAIANEHRIDIHFPELVVVGMQSDGKSSFVEALLGFQFNTIDTQIGTRRPLILQMMNDGSYDKPHCVFWTEDLKALEDKPTPVQKIESELRRRTEALCGKTDVSSVPIILRVKYKYCANLTIYDTPGFRKGTNDPLSPKIAKMVLKLIEPSHRVIVCLEQSTVEWCNTTVRPMIQKVDSQLERTIIVTTKFNNRINQFRNKEEVDGYLSADGHLNGKQLFFVSLPSGHDARELAEEEFKRRILDTYIEDYKHLCRVGFDQKYKHCLGFFNLKKHLETILNNRYKECLVPILNKMEEALQHRKVRLEKITHEMDQVKNDNLEQAAVKIINTYITNVSAALNGTNLFDTMKNGYTLEEEKKESTCTSWPNYDLDLRIRNSQYKLYGGSQLERLLAEFEIVAHSQEFPHTSDDEVAVTIGLNSLHTIPDYDRGASDLAQKKCKSIFQPLIQVLMNRSKFIMTCLFKIVVDYMSADKNMERYKGFFDELQSTSEKFINSVLVSVRAKTDDEFDTFTKIMDWDLMQYCSVAQTMEYDLLNPQKQDTIKRVQSITEESLDKLSLINQDRSRELTAERCQRIKTVAAKLFAGVRLLFVKYIRAKYNAFFLNPIFTEMDNAVRVHFTEMGNDKLKELMGVQMAKLKRHKEGLTDVVNKLSAQKEKFQNLIDLLNSKK</sequence>
<dbReference type="InterPro" id="IPR045063">
    <property type="entry name" value="Dynamin_N"/>
</dbReference>
<dbReference type="AlphaFoldDB" id="A0AAW2Z952"/>